<keyword evidence="14" id="KW-0255">Endonuclease</keyword>
<evidence type="ECO:0000256" key="12">
    <source>
        <dbReference type="HAMAP-Rule" id="MF_00942"/>
    </source>
</evidence>
<comment type="similarity">
    <text evidence="1 12">Belongs to the Nth/MutY family.</text>
</comment>
<dbReference type="PANTHER" id="PTHR10359:SF18">
    <property type="entry name" value="ENDONUCLEASE III"/>
    <property type="match status" value="1"/>
</dbReference>
<dbReference type="GO" id="GO:0003677">
    <property type="term" value="F:DNA binding"/>
    <property type="evidence" value="ECO:0007669"/>
    <property type="project" value="UniProtKB-UniRule"/>
</dbReference>
<evidence type="ECO:0000256" key="3">
    <source>
        <dbReference type="ARBA" id="ARBA00022723"/>
    </source>
</evidence>
<sequence length="243" mass="27489">MTRKSCGKNASPEALRRRGERINAILAKTYPDARCSLNFRSPYELLVATILSAQCTDERVNQVTPEFFRRYPAPQALAKAELPEIEEAIRSTGFYRNKARALKGMAEALVERFGGEVPGRMEDLVQLPGVGRKTANVVLGNCFDTPGITVDTHVQRVAKRLGLTQNEQPEKIEQDLMQVIPQNDWTHFSHRTILHGRYVCQARKPQCDRCPLTELCDYYAAIQIPKPVCEPVLGKVRRGRLKR</sequence>
<dbReference type="GO" id="GO:0046872">
    <property type="term" value="F:metal ion binding"/>
    <property type="evidence" value="ECO:0007669"/>
    <property type="project" value="UniProtKB-KW"/>
</dbReference>
<evidence type="ECO:0000256" key="7">
    <source>
        <dbReference type="ARBA" id="ARBA00023014"/>
    </source>
</evidence>
<dbReference type="InterPro" id="IPR003265">
    <property type="entry name" value="HhH-GPD_domain"/>
</dbReference>
<dbReference type="InterPro" id="IPR003651">
    <property type="entry name" value="Endonuclease3_FeS-loop_motif"/>
</dbReference>
<feature type="binding site" evidence="12">
    <location>
        <position position="200"/>
    </location>
    <ligand>
        <name>[4Fe-4S] cluster</name>
        <dbReference type="ChEBI" id="CHEBI:49883"/>
    </ligand>
</feature>
<evidence type="ECO:0000313" key="14">
    <source>
        <dbReference type="EMBL" id="AXA37588.1"/>
    </source>
</evidence>
<dbReference type="SMART" id="SM00478">
    <property type="entry name" value="ENDO3c"/>
    <property type="match status" value="1"/>
</dbReference>
<evidence type="ECO:0000256" key="2">
    <source>
        <dbReference type="ARBA" id="ARBA00022485"/>
    </source>
</evidence>
<dbReference type="HAMAP" id="MF_00942">
    <property type="entry name" value="Nth"/>
    <property type="match status" value="1"/>
</dbReference>
<dbReference type="KEGG" id="schv:BRCON_2846"/>
<gene>
    <name evidence="12" type="primary">nth</name>
    <name evidence="14" type="ORF">BRCON_2846</name>
</gene>
<keyword evidence="5 12" id="KW-0378">Hydrolase</keyword>
<feature type="binding site" evidence="12">
    <location>
        <position position="210"/>
    </location>
    <ligand>
        <name>[4Fe-4S] cluster</name>
        <dbReference type="ChEBI" id="CHEBI:49883"/>
    </ligand>
</feature>
<dbReference type="GO" id="GO:0051539">
    <property type="term" value="F:4 iron, 4 sulfur cluster binding"/>
    <property type="evidence" value="ECO:0007669"/>
    <property type="project" value="UniProtKB-UniRule"/>
</dbReference>
<dbReference type="InterPro" id="IPR005759">
    <property type="entry name" value="Nth"/>
</dbReference>
<keyword evidence="2 12" id="KW-0004">4Fe-4S</keyword>
<dbReference type="InterPro" id="IPR011257">
    <property type="entry name" value="DNA_glycosylase"/>
</dbReference>
<comment type="cofactor">
    <cofactor evidence="12">
        <name>[4Fe-4S] cluster</name>
        <dbReference type="ChEBI" id="CHEBI:49883"/>
    </cofactor>
    <text evidence="12">Binds 1 [4Fe-4S] cluster.</text>
</comment>
<keyword evidence="4 12" id="KW-0227">DNA damage</keyword>
<feature type="binding site" evidence="12">
    <location>
        <position position="216"/>
    </location>
    <ligand>
        <name>[4Fe-4S] cluster</name>
        <dbReference type="ChEBI" id="CHEBI:49883"/>
    </ligand>
</feature>
<dbReference type="GO" id="GO:0019104">
    <property type="term" value="F:DNA N-glycosylase activity"/>
    <property type="evidence" value="ECO:0007669"/>
    <property type="project" value="UniProtKB-UniRule"/>
</dbReference>
<name>A0A2Z4Y9Y3_SUMC1</name>
<dbReference type="InterPro" id="IPR000445">
    <property type="entry name" value="HhH_motif"/>
</dbReference>
<dbReference type="AlphaFoldDB" id="A0A2Z4Y9Y3"/>
<dbReference type="SUPFAM" id="SSF48150">
    <property type="entry name" value="DNA-glycosylase"/>
    <property type="match status" value="1"/>
</dbReference>
<evidence type="ECO:0000256" key="5">
    <source>
        <dbReference type="ARBA" id="ARBA00022801"/>
    </source>
</evidence>
<proteinExistence type="inferred from homology"/>
<dbReference type="Pfam" id="PF10576">
    <property type="entry name" value="EndIII_4Fe-2S"/>
    <property type="match status" value="1"/>
</dbReference>
<keyword evidence="14" id="KW-0540">Nuclease</keyword>
<dbReference type="PANTHER" id="PTHR10359">
    <property type="entry name" value="A/G-SPECIFIC ADENINE GLYCOSYLASE/ENDONUCLEASE III"/>
    <property type="match status" value="1"/>
</dbReference>
<dbReference type="NCBIfam" id="TIGR01083">
    <property type="entry name" value="nth"/>
    <property type="match status" value="1"/>
</dbReference>
<keyword evidence="10 12" id="KW-0456">Lyase</keyword>
<dbReference type="SMART" id="SM00525">
    <property type="entry name" value="FES"/>
    <property type="match status" value="1"/>
</dbReference>
<dbReference type="EMBL" id="CP030759">
    <property type="protein sequence ID" value="AXA37588.1"/>
    <property type="molecule type" value="Genomic_DNA"/>
</dbReference>
<feature type="domain" description="HhH-GPD" evidence="13">
    <location>
        <begin position="51"/>
        <end position="198"/>
    </location>
</feature>
<dbReference type="Pfam" id="PF00633">
    <property type="entry name" value="HHH"/>
    <property type="match status" value="1"/>
</dbReference>
<dbReference type="GO" id="GO:0140078">
    <property type="term" value="F:class I DNA-(apurinic or apyrimidinic site) endonuclease activity"/>
    <property type="evidence" value="ECO:0007669"/>
    <property type="project" value="UniProtKB-EC"/>
</dbReference>
<dbReference type="CDD" id="cd00056">
    <property type="entry name" value="ENDO3c"/>
    <property type="match status" value="1"/>
</dbReference>
<comment type="catalytic activity">
    <reaction evidence="12">
        <text>2'-deoxyribonucleotide-(2'-deoxyribose 5'-phosphate)-2'-deoxyribonucleotide-DNA = a 3'-end 2'-deoxyribonucleotide-(2,3-dehydro-2,3-deoxyribose 5'-phosphate)-DNA + a 5'-end 5'-phospho-2'-deoxyribonucleoside-DNA + H(+)</text>
        <dbReference type="Rhea" id="RHEA:66592"/>
        <dbReference type="Rhea" id="RHEA-COMP:13180"/>
        <dbReference type="Rhea" id="RHEA-COMP:16897"/>
        <dbReference type="Rhea" id="RHEA-COMP:17067"/>
        <dbReference type="ChEBI" id="CHEBI:15378"/>
        <dbReference type="ChEBI" id="CHEBI:136412"/>
        <dbReference type="ChEBI" id="CHEBI:157695"/>
        <dbReference type="ChEBI" id="CHEBI:167181"/>
        <dbReference type="EC" id="4.2.99.18"/>
    </reaction>
</comment>
<keyword evidence="11 12" id="KW-0326">Glycosidase</keyword>
<dbReference type="FunFam" id="1.10.1670.10:FF:000001">
    <property type="entry name" value="Endonuclease III"/>
    <property type="match status" value="1"/>
</dbReference>
<evidence type="ECO:0000256" key="8">
    <source>
        <dbReference type="ARBA" id="ARBA00023125"/>
    </source>
</evidence>
<keyword evidence="7 12" id="KW-0411">Iron-sulfur</keyword>
<protein>
    <recommendedName>
        <fullName evidence="12">Endonuclease III</fullName>
        <ecNumber evidence="12">4.2.99.18</ecNumber>
    </recommendedName>
    <alternativeName>
        <fullName evidence="12">DNA-(apurinic or apyrimidinic site) lyase</fullName>
    </alternativeName>
</protein>
<keyword evidence="9 12" id="KW-0234">DNA repair</keyword>
<dbReference type="Gene3D" id="1.10.340.30">
    <property type="entry name" value="Hypothetical protein, domain 2"/>
    <property type="match status" value="1"/>
</dbReference>
<dbReference type="Gene3D" id="1.10.1670.10">
    <property type="entry name" value="Helix-hairpin-Helix base-excision DNA repair enzymes (C-terminal)"/>
    <property type="match status" value="1"/>
</dbReference>
<dbReference type="GO" id="GO:0006285">
    <property type="term" value="P:base-excision repair, AP site formation"/>
    <property type="evidence" value="ECO:0007669"/>
    <property type="project" value="TreeGrafter"/>
</dbReference>
<dbReference type="InterPro" id="IPR023170">
    <property type="entry name" value="HhH_base_excis_C"/>
</dbReference>
<keyword evidence="8 12" id="KW-0238">DNA-binding</keyword>
<dbReference type="EC" id="4.2.99.18" evidence="12"/>
<evidence type="ECO:0000313" key="15">
    <source>
        <dbReference type="Proteomes" id="UP000262583"/>
    </source>
</evidence>
<accession>A0A2Z4Y9Y3</accession>
<comment type="function">
    <text evidence="12">DNA repair enzyme that has both DNA N-glycosylase activity and AP-lyase activity. The DNA N-glycosylase activity releases various damaged pyrimidines from DNA by cleaving the N-glycosidic bond, leaving an AP (apurinic/apyrimidinic) site. The AP-lyase activity cleaves the phosphodiester bond 3' to the AP site by a beta-elimination, leaving a 3'-terminal unsaturated sugar and a product with a terminal 5'-phosphate.</text>
</comment>
<evidence type="ECO:0000256" key="6">
    <source>
        <dbReference type="ARBA" id="ARBA00023004"/>
    </source>
</evidence>
<dbReference type="FunFam" id="1.10.340.30:FF:000001">
    <property type="entry name" value="Endonuclease III"/>
    <property type="match status" value="1"/>
</dbReference>
<dbReference type="Pfam" id="PF00730">
    <property type="entry name" value="HhH-GPD"/>
    <property type="match status" value="1"/>
</dbReference>
<evidence type="ECO:0000256" key="11">
    <source>
        <dbReference type="ARBA" id="ARBA00023295"/>
    </source>
</evidence>
<evidence type="ECO:0000256" key="1">
    <source>
        <dbReference type="ARBA" id="ARBA00008343"/>
    </source>
</evidence>
<evidence type="ECO:0000256" key="4">
    <source>
        <dbReference type="ARBA" id="ARBA00022763"/>
    </source>
</evidence>
<evidence type="ECO:0000259" key="13">
    <source>
        <dbReference type="SMART" id="SM00478"/>
    </source>
</evidence>
<evidence type="ECO:0000256" key="9">
    <source>
        <dbReference type="ARBA" id="ARBA00023204"/>
    </source>
</evidence>
<keyword evidence="6 12" id="KW-0408">Iron</keyword>
<keyword evidence="3 12" id="KW-0479">Metal-binding</keyword>
<reference evidence="14 15" key="1">
    <citation type="submission" date="2018-05" db="EMBL/GenBank/DDBJ databases">
        <title>A metagenomic window into the 2 km-deep terrestrial subsurface aquifer revealed taxonomically and functionally diverse microbial community comprising novel uncultured bacterial lineages.</title>
        <authorList>
            <person name="Kadnikov V.V."/>
            <person name="Mardanov A.V."/>
            <person name="Beletsky A.V."/>
            <person name="Banks D."/>
            <person name="Pimenov N.V."/>
            <person name="Frank Y.A."/>
            <person name="Karnachuk O.V."/>
            <person name="Ravin N.V."/>
        </authorList>
    </citation>
    <scope>NUCLEOTIDE SEQUENCE [LARGE SCALE GENOMIC DNA]</scope>
    <source>
        <strain evidence="14">BY</strain>
    </source>
</reference>
<organism evidence="14 15">
    <name type="scientific">Sumerlaea chitinivorans</name>
    <dbReference type="NCBI Taxonomy" id="2250252"/>
    <lineage>
        <taxon>Bacteria</taxon>
        <taxon>Candidatus Sumerlaeota</taxon>
        <taxon>Candidatus Sumerlaeia</taxon>
        <taxon>Candidatus Sumerlaeales</taxon>
        <taxon>Candidatus Sumerlaeaceae</taxon>
        <taxon>Candidatus Sumerlaea</taxon>
    </lineage>
</organism>
<feature type="binding site" evidence="12">
    <location>
        <position position="207"/>
    </location>
    <ligand>
        <name>[4Fe-4S] cluster</name>
        <dbReference type="ChEBI" id="CHEBI:49883"/>
    </ligand>
</feature>
<dbReference type="Proteomes" id="UP000262583">
    <property type="component" value="Chromosome"/>
</dbReference>
<evidence type="ECO:0000256" key="10">
    <source>
        <dbReference type="ARBA" id="ARBA00023239"/>
    </source>
</evidence>